<keyword evidence="2" id="KW-1185">Reference proteome</keyword>
<dbReference type="AlphaFoldDB" id="A0A4U1D8R5"/>
<comment type="caution">
    <text evidence="1">The sequence shown here is derived from an EMBL/GenBank/DDBJ whole genome shotgun (WGS) entry which is preliminary data.</text>
</comment>
<dbReference type="OrthoDB" id="161597at2"/>
<sequence>MFQFVDRIENDLTPTKLNTYWLGFEMVAYAIYDKNTVHIFNHPKFENSYVKKKNGVFYLFTQ</sequence>
<gene>
    <name evidence="1" type="ORF">FA727_05195</name>
</gene>
<evidence type="ECO:0000313" key="2">
    <source>
        <dbReference type="Proteomes" id="UP000307756"/>
    </source>
</evidence>
<protein>
    <submittedName>
        <fullName evidence="1">Uncharacterized protein</fullName>
    </submittedName>
</protein>
<evidence type="ECO:0000313" key="1">
    <source>
        <dbReference type="EMBL" id="TKC18945.1"/>
    </source>
</evidence>
<reference evidence="1 2" key="1">
    <citation type="journal article" date="2011" name="J. Microbiol.">
        <title>Bacillus kyonggiensis sp. nov., isolated from soil of a lettuce field.</title>
        <authorList>
            <person name="Dong K."/>
            <person name="Lee S."/>
        </authorList>
    </citation>
    <scope>NUCLEOTIDE SEQUENCE [LARGE SCALE GENOMIC DNA]</scope>
    <source>
        <strain evidence="1 2">NB22</strain>
    </source>
</reference>
<name>A0A4U1D8R5_9BACI</name>
<dbReference type="Proteomes" id="UP000307756">
    <property type="component" value="Unassembled WGS sequence"/>
</dbReference>
<dbReference type="EMBL" id="SWBM01000001">
    <property type="protein sequence ID" value="TKC18945.1"/>
    <property type="molecule type" value="Genomic_DNA"/>
</dbReference>
<organism evidence="1 2">
    <name type="scientific">Robertmurraya kyonggiensis</name>
    <dbReference type="NCBI Taxonomy" id="1037680"/>
    <lineage>
        <taxon>Bacteria</taxon>
        <taxon>Bacillati</taxon>
        <taxon>Bacillota</taxon>
        <taxon>Bacilli</taxon>
        <taxon>Bacillales</taxon>
        <taxon>Bacillaceae</taxon>
        <taxon>Robertmurraya</taxon>
    </lineage>
</organism>
<accession>A0A4U1D8R5</accession>
<proteinExistence type="predicted"/>
<dbReference type="RefSeq" id="WP_136829686.1">
    <property type="nucleotide sequence ID" value="NZ_SWBM01000001.1"/>
</dbReference>